<dbReference type="Proteomes" id="UP001064048">
    <property type="component" value="Chromosome 19"/>
</dbReference>
<comment type="caution">
    <text evidence="1">The sequence shown here is derived from an EMBL/GenBank/DDBJ whole genome shotgun (WGS) entry which is preliminary data.</text>
</comment>
<evidence type="ECO:0000313" key="2">
    <source>
        <dbReference type="Proteomes" id="UP001064048"/>
    </source>
</evidence>
<organism evidence="1 2">
    <name type="scientific">Choristoneura fumiferana</name>
    <name type="common">Spruce budworm moth</name>
    <name type="synonym">Archips fumiferana</name>
    <dbReference type="NCBI Taxonomy" id="7141"/>
    <lineage>
        <taxon>Eukaryota</taxon>
        <taxon>Metazoa</taxon>
        <taxon>Ecdysozoa</taxon>
        <taxon>Arthropoda</taxon>
        <taxon>Hexapoda</taxon>
        <taxon>Insecta</taxon>
        <taxon>Pterygota</taxon>
        <taxon>Neoptera</taxon>
        <taxon>Endopterygota</taxon>
        <taxon>Lepidoptera</taxon>
        <taxon>Glossata</taxon>
        <taxon>Ditrysia</taxon>
        <taxon>Tortricoidea</taxon>
        <taxon>Tortricidae</taxon>
        <taxon>Tortricinae</taxon>
        <taxon>Choristoneura</taxon>
    </lineage>
</organism>
<sequence>MGYVWRWRNCVNTHILHKRSYHEVAGEVSSLEAPRRAAAAGAGARLELERRSLDLERELRADHSDASLDDRDHLV</sequence>
<reference evidence="1 2" key="1">
    <citation type="journal article" date="2022" name="Genome Biol. Evol.">
        <title>The Spruce Budworm Genome: Reconstructing the Evolutionary History of Antifreeze Proteins.</title>
        <authorList>
            <person name="Beliveau C."/>
            <person name="Gagne P."/>
            <person name="Picq S."/>
            <person name="Vernygora O."/>
            <person name="Keeling C.I."/>
            <person name="Pinkney K."/>
            <person name="Doucet D."/>
            <person name="Wen F."/>
            <person name="Johnston J.S."/>
            <person name="Maaroufi H."/>
            <person name="Boyle B."/>
            <person name="Laroche J."/>
            <person name="Dewar K."/>
            <person name="Juretic N."/>
            <person name="Blackburn G."/>
            <person name="Nisole A."/>
            <person name="Brunet B."/>
            <person name="Brandao M."/>
            <person name="Lumley L."/>
            <person name="Duan J."/>
            <person name="Quan G."/>
            <person name="Lucarotti C.J."/>
            <person name="Roe A.D."/>
            <person name="Sperling F.A.H."/>
            <person name="Levesque R.C."/>
            <person name="Cusson M."/>
        </authorList>
    </citation>
    <scope>NUCLEOTIDE SEQUENCE [LARGE SCALE GENOMIC DNA]</scope>
    <source>
        <strain evidence="1">Glfc:IPQL:Cfum</strain>
    </source>
</reference>
<evidence type="ECO:0000313" key="1">
    <source>
        <dbReference type="EMBL" id="KAI8425677.1"/>
    </source>
</evidence>
<protein>
    <submittedName>
        <fullName evidence="1">Uncharacterized protein</fullName>
    </submittedName>
</protein>
<proteinExistence type="predicted"/>
<dbReference type="EMBL" id="CM046119">
    <property type="protein sequence ID" value="KAI8425677.1"/>
    <property type="molecule type" value="Genomic_DNA"/>
</dbReference>
<gene>
    <name evidence="1" type="ORF">MSG28_011488</name>
</gene>
<accession>A0ACC0JNK3</accession>
<keyword evidence="2" id="KW-1185">Reference proteome</keyword>
<name>A0ACC0JNK3_CHOFU</name>